<accession>A0A317W8R2</accession>
<keyword evidence="3" id="KW-1185">Reference proteome</keyword>
<proteinExistence type="predicted"/>
<feature type="transmembrane region" description="Helical" evidence="1">
    <location>
        <begin position="22"/>
        <end position="42"/>
    </location>
</feature>
<keyword evidence="1" id="KW-0472">Membrane</keyword>
<comment type="caution">
    <text evidence="2">The sequence shown here is derived from an EMBL/GenBank/DDBJ whole genome shotgun (WGS) entry which is preliminary data.</text>
</comment>
<sequence length="59" mass="6246">MIGDISTTFSKFPDSGSSTSDMIFNALGLVYTLASGPLWGTLMKDADKVAKDSADTKKI</sequence>
<dbReference type="Proteomes" id="UP000246702">
    <property type="component" value="Unassembled WGS sequence"/>
</dbReference>
<evidence type="ECO:0000256" key="1">
    <source>
        <dbReference type="SAM" id="Phobius"/>
    </source>
</evidence>
<name>A0A317W8R2_9EURO</name>
<organism evidence="2 3">
    <name type="scientific">Aspergillus sclerotioniger CBS 115572</name>
    <dbReference type="NCBI Taxonomy" id="1450535"/>
    <lineage>
        <taxon>Eukaryota</taxon>
        <taxon>Fungi</taxon>
        <taxon>Dikarya</taxon>
        <taxon>Ascomycota</taxon>
        <taxon>Pezizomycotina</taxon>
        <taxon>Eurotiomycetes</taxon>
        <taxon>Eurotiomycetidae</taxon>
        <taxon>Eurotiales</taxon>
        <taxon>Aspergillaceae</taxon>
        <taxon>Aspergillus</taxon>
        <taxon>Aspergillus subgen. Circumdati</taxon>
    </lineage>
</organism>
<keyword evidence="1" id="KW-1133">Transmembrane helix</keyword>
<evidence type="ECO:0000313" key="3">
    <source>
        <dbReference type="Proteomes" id="UP000246702"/>
    </source>
</evidence>
<dbReference type="AlphaFoldDB" id="A0A317W8R2"/>
<evidence type="ECO:0000313" key="2">
    <source>
        <dbReference type="EMBL" id="PWY81687.1"/>
    </source>
</evidence>
<gene>
    <name evidence="2" type="ORF">BO94DRAFT_148178</name>
</gene>
<protein>
    <submittedName>
        <fullName evidence="2">Uncharacterized protein</fullName>
    </submittedName>
</protein>
<keyword evidence="1" id="KW-0812">Transmembrane</keyword>
<reference evidence="2 3" key="1">
    <citation type="submission" date="2016-12" db="EMBL/GenBank/DDBJ databases">
        <title>The genomes of Aspergillus section Nigri reveals drivers in fungal speciation.</title>
        <authorList>
            <consortium name="DOE Joint Genome Institute"/>
            <person name="Vesth T.C."/>
            <person name="Nybo J."/>
            <person name="Theobald S."/>
            <person name="Brandl J."/>
            <person name="Frisvad J.C."/>
            <person name="Nielsen K.F."/>
            <person name="Lyhne E.K."/>
            <person name="Kogle M.E."/>
            <person name="Kuo A."/>
            <person name="Riley R."/>
            <person name="Clum A."/>
            <person name="Nolan M."/>
            <person name="Lipzen A."/>
            <person name="Salamov A."/>
            <person name="Henrissat B."/>
            <person name="Wiebenga A."/>
            <person name="De Vries R.P."/>
            <person name="Grigoriev I.V."/>
            <person name="Mortensen U.H."/>
            <person name="Andersen M.R."/>
            <person name="Baker S.E."/>
        </authorList>
    </citation>
    <scope>NUCLEOTIDE SEQUENCE [LARGE SCALE GENOMIC DNA]</scope>
    <source>
        <strain evidence="2 3">CBS 115572</strain>
    </source>
</reference>
<dbReference type="GeneID" id="37107922"/>
<dbReference type="RefSeq" id="XP_025465755.1">
    <property type="nucleotide sequence ID" value="XM_025605779.1"/>
</dbReference>
<dbReference type="EMBL" id="MSFK01000020">
    <property type="protein sequence ID" value="PWY81687.1"/>
    <property type="molecule type" value="Genomic_DNA"/>
</dbReference>